<evidence type="ECO:0000313" key="7">
    <source>
        <dbReference type="EMBL" id="CAL4122805.1"/>
    </source>
</evidence>
<dbReference type="PIRSF" id="PIRSF002419">
    <property type="entry name" value="Tetraspanin"/>
    <property type="match status" value="1"/>
</dbReference>
<dbReference type="InterPro" id="IPR008952">
    <property type="entry name" value="Tetraspanin_EC2_sf"/>
</dbReference>
<feature type="transmembrane region" description="Helical" evidence="6">
    <location>
        <begin position="60"/>
        <end position="81"/>
    </location>
</feature>
<evidence type="ECO:0000256" key="3">
    <source>
        <dbReference type="ARBA" id="ARBA00022692"/>
    </source>
</evidence>
<keyword evidence="8" id="KW-1185">Reference proteome</keyword>
<dbReference type="PANTHER" id="PTHR19282">
    <property type="entry name" value="TETRASPANIN"/>
    <property type="match status" value="1"/>
</dbReference>
<feature type="transmembrane region" description="Helical" evidence="6">
    <location>
        <begin position="220"/>
        <end position="245"/>
    </location>
</feature>
<dbReference type="Proteomes" id="UP001497623">
    <property type="component" value="Unassembled WGS sequence"/>
</dbReference>
<evidence type="ECO:0000256" key="4">
    <source>
        <dbReference type="ARBA" id="ARBA00022989"/>
    </source>
</evidence>
<reference evidence="7 8" key="1">
    <citation type="submission" date="2024-05" db="EMBL/GenBank/DDBJ databases">
        <authorList>
            <person name="Wallberg A."/>
        </authorList>
    </citation>
    <scope>NUCLEOTIDE SEQUENCE [LARGE SCALE GENOMIC DNA]</scope>
</reference>
<comment type="similarity">
    <text evidence="2 6">Belongs to the tetraspanin (TM4SF) family.</text>
</comment>
<dbReference type="InterPro" id="IPR018499">
    <property type="entry name" value="Tetraspanin/Peripherin"/>
</dbReference>
<gene>
    <name evidence="7" type="ORF">MNOR_LOCUS23527</name>
</gene>
<comment type="subcellular location">
    <subcellularLocation>
        <location evidence="1 6">Membrane</location>
        <topology evidence="1 6">Multi-pass membrane protein</topology>
    </subcellularLocation>
</comment>
<feature type="transmembrane region" description="Helical" evidence="6">
    <location>
        <begin position="16"/>
        <end position="40"/>
    </location>
</feature>
<dbReference type="AlphaFoldDB" id="A0AAV2RDL0"/>
<dbReference type="GO" id="GO:0005886">
    <property type="term" value="C:plasma membrane"/>
    <property type="evidence" value="ECO:0007669"/>
    <property type="project" value="TreeGrafter"/>
</dbReference>
<dbReference type="PANTHER" id="PTHR19282:SF527">
    <property type="entry name" value="TETRASPANIN"/>
    <property type="match status" value="1"/>
</dbReference>
<dbReference type="Pfam" id="PF00335">
    <property type="entry name" value="Tetraspanin"/>
    <property type="match status" value="1"/>
</dbReference>
<evidence type="ECO:0000256" key="6">
    <source>
        <dbReference type="RuleBase" id="RU361218"/>
    </source>
</evidence>
<protein>
    <recommendedName>
        <fullName evidence="6">Tetraspanin</fullName>
    </recommendedName>
</protein>
<keyword evidence="3 6" id="KW-0812">Transmembrane</keyword>
<proteinExistence type="inferred from homology"/>
<dbReference type="EMBL" id="CAXKWB010020826">
    <property type="protein sequence ID" value="CAL4122805.1"/>
    <property type="molecule type" value="Genomic_DNA"/>
</dbReference>
<dbReference type="Gene3D" id="1.10.1450.10">
    <property type="entry name" value="Tetraspanin"/>
    <property type="match status" value="1"/>
</dbReference>
<evidence type="ECO:0000313" key="8">
    <source>
        <dbReference type="Proteomes" id="UP001497623"/>
    </source>
</evidence>
<keyword evidence="4 6" id="KW-1133">Transmembrane helix</keyword>
<evidence type="ECO:0000256" key="1">
    <source>
        <dbReference type="ARBA" id="ARBA00004141"/>
    </source>
</evidence>
<evidence type="ECO:0000256" key="5">
    <source>
        <dbReference type="ARBA" id="ARBA00023136"/>
    </source>
</evidence>
<name>A0AAV2RDL0_MEGNR</name>
<dbReference type="SUPFAM" id="SSF48652">
    <property type="entry name" value="Tetraspanin"/>
    <property type="match status" value="1"/>
</dbReference>
<feature type="transmembrane region" description="Helical" evidence="6">
    <location>
        <begin position="88"/>
        <end position="112"/>
    </location>
</feature>
<dbReference type="InterPro" id="IPR000301">
    <property type="entry name" value="Tetraspanin_animals"/>
</dbReference>
<organism evidence="7 8">
    <name type="scientific">Meganyctiphanes norvegica</name>
    <name type="common">Northern krill</name>
    <name type="synonym">Thysanopoda norvegica</name>
    <dbReference type="NCBI Taxonomy" id="48144"/>
    <lineage>
        <taxon>Eukaryota</taxon>
        <taxon>Metazoa</taxon>
        <taxon>Ecdysozoa</taxon>
        <taxon>Arthropoda</taxon>
        <taxon>Crustacea</taxon>
        <taxon>Multicrustacea</taxon>
        <taxon>Malacostraca</taxon>
        <taxon>Eumalacostraca</taxon>
        <taxon>Eucarida</taxon>
        <taxon>Euphausiacea</taxon>
        <taxon>Euphausiidae</taxon>
        <taxon>Meganyctiphanes</taxon>
    </lineage>
</organism>
<dbReference type="PRINTS" id="PR00259">
    <property type="entry name" value="TMFOUR"/>
</dbReference>
<accession>A0AAV2RDL0</accession>
<keyword evidence="5 6" id="KW-0472">Membrane</keyword>
<sequence>MGRGVEMDGCGKCVRFLMFAINFAIWVGSLALLVLGVWTIVDRPYLEQLLGSDMYITSAYILIATGCIIFFVTFLGCFGALKEIKCMLLTYFILVLLLFICLLIGGALGYVFSDKATMTINNSMIATMKQYKEDKPSPIKDAWDETQQAMKCCGINDYGDWSKNNNGYGNKAGKPKVPWSCCKYDQETESPIDCTAAPTDENAYISGCKMKAANFVKGHALIIGGVGIAVALVMLLGLVLSSLLFKMIT</sequence>
<evidence type="ECO:0000256" key="2">
    <source>
        <dbReference type="ARBA" id="ARBA00006840"/>
    </source>
</evidence>
<comment type="caution">
    <text evidence="7">The sequence shown here is derived from an EMBL/GenBank/DDBJ whole genome shotgun (WGS) entry which is preliminary data.</text>
</comment>